<organism evidence="1 2">
    <name type="scientific">Boeremia exigua</name>
    <dbReference type="NCBI Taxonomy" id="749465"/>
    <lineage>
        <taxon>Eukaryota</taxon>
        <taxon>Fungi</taxon>
        <taxon>Dikarya</taxon>
        <taxon>Ascomycota</taxon>
        <taxon>Pezizomycotina</taxon>
        <taxon>Dothideomycetes</taxon>
        <taxon>Pleosporomycetidae</taxon>
        <taxon>Pleosporales</taxon>
        <taxon>Pleosporineae</taxon>
        <taxon>Didymellaceae</taxon>
        <taxon>Boeremia</taxon>
    </lineage>
</organism>
<reference evidence="1" key="1">
    <citation type="submission" date="2022-11" db="EMBL/GenBank/DDBJ databases">
        <title>Genome Sequence of Boeremia exigua.</title>
        <authorList>
            <person name="Buettner E."/>
        </authorList>
    </citation>
    <scope>NUCLEOTIDE SEQUENCE</scope>
    <source>
        <strain evidence="1">CU02</strain>
    </source>
</reference>
<accession>A0ACC2I9H4</accession>
<gene>
    <name evidence="1" type="ORF">OPT61_g5660</name>
</gene>
<name>A0ACC2I9H4_9PLEO</name>
<evidence type="ECO:0000313" key="1">
    <source>
        <dbReference type="EMBL" id="KAJ8111841.1"/>
    </source>
</evidence>
<comment type="caution">
    <text evidence="1">The sequence shown here is derived from an EMBL/GenBank/DDBJ whole genome shotgun (WGS) entry which is preliminary data.</text>
</comment>
<dbReference type="EMBL" id="JAPHNI010000371">
    <property type="protein sequence ID" value="KAJ8111841.1"/>
    <property type="molecule type" value="Genomic_DNA"/>
</dbReference>
<evidence type="ECO:0000313" key="2">
    <source>
        <dbReference type="Proteomes" id="UP001153331"/>
    </source>
</evidence>
<dbReference type="Proteomes" id="UP001153331">
    <property type="component" value="Unassembled WGS sequence"/>
</dbReference>
<proteinExistence type="predicted"/>
<sequence length="389" mass="42684">MATVCPGSKLGAMSAGRDSEYFATHEPRSETTYDAAPNPSWSLARPTLSSNQTERSGTQASTPRPTSIFNSNIELDAINPDNDARAGGTEFSLPPVDTGKDAWLFLLSAFVMECLVWGFPFAFGIFQEYYSSHPPFQGERNIAIIGTCAMGIMYLSSPLIFGFMAWYPRMKRLCIMIGLLTMCASLGLSSLSTTVPHLIASQGAAYAIGGALCYSPTISFMDEWFVKRKGLAFGMMWAGTGLGGVVIPLLLQFLLNKYGFRTTLRIWAVVLFASTAPLYRFLKPRLPVSQTTNRRAFDLSFLTKKSFLLLQLGNILEGFGYFVPSIYLPTYAKSLGASNNVVYYRLDALHLSAMGLLDASLPAPGILRHVWAICGKLLDNLPRRYEGGQ</sequence>
<keyword evidence="2" id="KW-1185">Reference proteome</keyword>
<protein>
    <submittedName>
        <fullName evidence="1">Uncharacterized protein</fullName>
    </submittedName>
</protein>